<name>A0A3D9Z5A7_9HYPH</name>
<dbReference type="PANTHER" id="PTHR44086">
    <property type="entry name" value="THIOSULFATE SULFURTRANSFERASE RDL2, MITOCHONDRIAL-RELATED"/>
    <property type="match status" value="1"/>
</dbReference>
<dbReference type="SUPFAM" id="SSF52821">
    <property type="entry name" value="Rhodanese/Cell cycle control phosphatase"/>
    <property type="match status" value="1"/>
</dbReference>
<comment type="caution">
    <text evidence="3">The sequence shown here is derived from an EMBL/GenBank/DDBJ whole genome shotgun (WGS) entry which is preliminary data.</text>
</comment>
<dbReference type="Gene3D" id="3.40.250.10">
    <property type="entry name" value="Rhodanese-like domain"/>
    <property type="match status" value="1"/>
</dbReference>
<dbReference type="PROSITE" id="PS50206">
    <property type="entry name" value="RHODANESE_3"/>
    <property type="match status" value="1"/>
</dbReference>
<dbReference type="Proteomes" id="UP000256900">
    <property type="component" value="Unassembled WGS sequence"/>
</dbReference>
<sequence>MAETLTKPIVEDVSLKDLKEGLADGSIVLVDVREPHEYAAGRIPGSTLNPLQSFNTEALPPPEPGKRIVFSCRSGRRSITALGFAQAAGRNDIRAHYPGGILGWEGAGEPVENVESEFGR</sequence>
<dbReference type="CDD" id="cd00158">
    <property type="entry name" value="RHOD"/>
    <property type="match status" value="1"/>
</dbReference>
<protein>
    <submittedName>
        <fullName evidence="3">Rhodanese-related sulfurtransferase</fullName>
    </submittedName>
</protein>
<dbReference type="RefSeq" id="WP_115836898.1">
    <property type="nucleotide sequence ID" value="NZ_CP025086.1"/>
</dbReference>
<keyword evidence="4" id="KW-1185">Reference proteome</keyword>
<evidence type="ECO:0000313" key="4">
    <source>
        <dbReference type="Proteomes" id="UP000256900"/>
    </source>
</evidence>
<dbReference type="PANTHER" id="PTHR44086:SF10">
    <property type="entry name" value="THIOSULFATE SULFURTRANSFERASE_RHODANESE-LIKE DOMAIN-CONTAINING PROTEIN 3"/>
    <property type="match status" value="1"/>
</dbReference>
<dbReference type="SMART" id="SM00450">
    <property type="entry name" value="RHOD"/>
    <property type="match status" value="1"/>
</dbReference>
<dbReference type="Pfam" id="PF00581">
    <property type="entry name" value="Rhodanese"/>
    <property type="match status" value="1"/>
</dbReference>
<feature type="compositionally biased region" description="Polar residues" evidence="1">
    <location>
        <begin position="46"/>
        <end position="56"/>
    </location>
</feature>
<accession>A0A3D9Z5A7</accession>
<reference evidence="3 4" key="1">
    <citation type="submission" date="2018-08" db="EMBL/GenBank/DDBJ databases">
        <title>Genomic Encyclopedia of Type Strains, Phase IV (KMG-IV): sequencing the most valuable type-strain genomes for metagenomic binning, comparative biology and taxonomic classification.</title>
        <authorList>
            <person name="Goeker M."/>
        </authorList>
    </citation>
    <scope>NUCLEOTIDE SEQUENCE [LARGE SCALE GENOMIC DNA]</scope>
    <source>
        <strain evidence="3 4">BW863</strain>
    </source>
</reference>
<proteinExistence type="predicted"/>
<dbReference type="AlphaFoldDB" id="A0A3D9Z5A7"/>
<dbReference type="InterPro" id="IPR001763">
    <property type="entry name" value="Rhodanese-like_dom"/>
</dbReference>
<keyword evidence="3" id="KW-0808">Transferase</keyword>
<feature type="region of interest" description="Disordered" evidence="1">
    <location>
        <begin position="41"/>
        <end position="62"/>
    </location>
</feature>
<dbReference type="EMBL" id="QUMO01000003">
    <property type="protein sequence ID" value="REF86349.1"/>
    <property type="molecule type" value="Genomic_DNA"/>
</dbReference>
<evidence type="ECO:0000256" key="1">
    <source>
        <dbReference type="SAM" id="MobiDB-lite"/>
    </source>
</evidence>
<dbReference type="OrthoDB" id="9807812at2"/>
<feature type="domain" description="Rhodanese" evidence="2">
    <location>
        <begin position="23"/>
        <end position="113"/>
    </location>
</feature>
<dbReference type="InterPro" id="IPR036873">
    <property type="entry name" value="Rhodanese-like_dom_sf"/>
</dbReference>
<gene>
    <name evidence="3" type="ORF">DES32_2400</name>
</gene>
<evidence type="ECO:0000259" key="2">
    <source>
        <dbReference type="PROSITE" id="PS50206"/>
    </source>
</evidence>
<organism evidence="3 4">
    <name type="scientific">Methylovirgula ligni</name>
    <dbReference type="NCBI Taxonomy" id="569860"/>
    <lineage>
        <taxon>Bacteria</taxon>
        <taxon>Pseudomonadati</taxon>
        <taxon>Pseudomonadota</taxon>
        <taxon>Alphaproteobacteria</taxon>
        <taxon>Hyphomicrobiales</taxon>
        <taxon>Beijerinckiaceae</taxon>
        <taxon>Methylovirgula</taxon>
    </lineage>
</organism>
<dbReference type="GO" id="GO:0004792">
    <property type="term" value="F:thiosulfate-cyanide sulfurtransferase activity"/>
    <property type="evidence" value="ECO:0007669"/>
    <property type="project" value="TreeGrafter"/>
</dbReference>
<evidence type="ECO:0000313" key="3">
    <source>
        <dbReference type="EMBL" id="REF86349.1"/>
    </source>
</evidence>